<dbReference type="EMBL" id="VEPZ02001279">
    <property type="protein sequence ID" value="KAE8682599.1"/>
    <property type="molecule type" value="Genomic_DNA"/>
</dbReference>
<feature type="compositionally biased region" description="Low complexity" evidence="1">
    <location>
        <begin position="314"/>
        <end position="331"/>
    </location>
</feature>
<dbReference type="AlphaFoldDB" id="A0A6A2YTD6"/>
<dbReference type="PANTHER" id="PTHR31286">
    <property type="entry name" value="GLYCINE-RICH CELL WALL STRUCTURAL PROTEIN 1.8-LIKE"/>
    <property type="match status" value="1"/>
</dbReference>
<dbReference type="Proteomes" id="UP000436088">
    <property type="component" value="Unassembled WGS sequence"/>
</dbReference>
<comment type="caution">
    <text evidence="2">The sequence shown here is derived from an EMBL/GenBank/DDBJ whole genome shotgun (WGS) entry which is preliminary data.</text>
</comment>
<evidence type="ECO:0000256" key="1">
    <source>
        <dbReference type="SAM" id="MobiDB-lite"/>
    </source>
</evidence>
<name>A0A6A2YTD6_HIBSY</name>
<gene>
    <name evidence="2" type="ORF">F3Y22_tig00111238pilonHSYRG00274</name>
</gene>
<evidence type="ECO:0008006" key="4">
    <source>
        <dbReference type="Google" id="ProtNLM"/>
    </source>
</evidence>
<organism evidence="2 3">
    <name type="scientific">Hibiscus syriacus</name>
    <name type="common">Rose of Sharon</name>
    <dbReference type="NCBI Taxonomy" id="106335"/>
    <lineage>
        <taxon>Eukaryota</taxon>
        <taxon>Viridiplantae</taxon>
        <taxon>Streptophyta</taxon>
        <taxon>Embryophyta</taxon>
        <taxon>Tracheophyta</taxon>
        <taxon>Spermatophyta</taxon>
        <taxon>Magnoliopsida</taxon>
        <taxon>eudicotyledons</taxon>
        <taxon>Gunneridae</taxon>
        <taxon>Pentapetalae</taxon>
        <taxon>rosids</taxon>
        <taxon>malvids</taxon>
        <taxon>Malvales</taxon>
        <taxon>Malvaceae</taxon>
        <taxon>Malvoideae</taxon>
        <taxon>Hibiscus</taxon>
    </lineage>
</organism>
<proteinExistence type="predicted"/>
<sequence>MAAGDTVTGRVFSVPVQVHVAVFSIGHLEAVRSDSLFIIYFRIISVDYSALRSTVYATGACSSFSFCITALSSSNYCSSILVAFFMLVELYKIPWSVGIDVWVACAMHKSWVVTIRFHRLLLEIMAEEVEKLFAGLNFTSDETTDIPLPGDPTDLPPSVIAHWAPWTFNGDLVALHRYDPSRGLGEYDFHSLSIWVRIYDLPLGWMNARVGASIANRLVEAVAVDLRTGAGRLGSYLRIRVNIDIRKPLRRCVSLGTRPNGKPRLCILKYERLPTFSFRCGIVGHLYSTCTLPGSTATDKIEYGEWLRVSLPGASGSTSSSSTSRASKRLPPCQPDTTLISALKKARSRPPLPVVASTPNDLAATGDQPRQGL</sequence>
<dbReference type="InterPro" id="IPR040256">
    <property type="entry name" value="At4g02000-like"/>
</dbReference>
<keyword evidence="3" id="KW-1185">Reference proteome</keyword>
<dbReference type="PANTHER" id="PTHR31286:SF180">
    <property type="entry name" value="OS10G0362600 PROTEIN"/>
    <property type="match status" value="1"/>
</dbReference>
<feature type="region of interest" description="Disordered" evidence="1">
    <location>
        <begin position="314"/>
        <end position="373"/>
    </location>
</feature>
<evidence type="ECO:0000313" key="2">
    <source>
        <dbReference type="EMBL" id="KAE8682599.1"/>
    </source>
</evidence>
<protein>
    <recommendedName>
        <fullName evidence="4">DUF4283 domain-containing protein</fullName>
    </recommendedName>
</protein>
<accession>A0A6A2YTD6</accession>
<reference evidence="2" key="1">
    <citation type="submission" date="2019-09" db="EMBL/GenBank/DDBJ databases">
        <title>Draft genome information of white flower Hibiscus syriacus.</title>
        <authorList>
            <person name="Kim Y.-M."/>
        </authorList>
    </citation>
    <scope>NUCLEOTIDE SEQUENCE [LARGE SCALE GENOMIC DNA]</scope>
    <source>
        <strain evidence="2">YM2019G1</strain>
    </source>
</reference>
<evidence type="ECO:0000313" key="3">
    <source>
        <dbReference type="Proteomes" id="UP000436088"/>
    </source>
</evidence>